<protein>
    <recommendedName>
        <fullName evidence="8">CLIP1 zinc knuckle domain-containing protein</fullName>
    </recommendedName>
</protein>
<evidence type="ECO:0000256" key="4">
    <source>
        <dbReference type="ARBA" id="ARBA00023054"/>
    </source>
</evidence>
<dbReference type="Pfam" id="PF16641">
    <property type="entry name" value="CLIP1_ZNF"/>
    <property type="match status" value="2"/>
</dbReference>
<feature type="region of interest" description="Disordered" evidence="7">
    <location>
        <begin position="203"/>
        <end position="223"/>
    </location>
</feature>
<reference evidence="10" key="1">
    <citation type="submission" date="2014-12" db="EMBL/GenBank/DDBJ databases">
        <title>Insight into the proteome of Arion vulgaris.</title>
        <authorList>
            <person name="Aradska J."/>
            <person name="Bulat T."/>
            <person name="Smidak R."/>
            <person name="Sarate P."/>
            <person name="Gangsoo J."/>
            <person name="Sialana F."/>
            <person name="Bilban M."/>
            <person name="Lubec G."/>
        </authorList>
    </citation>
    <scope>NUCLEOTIDE SEQUENCE</scope>
    <source>
        <tissue evidence="10">Skin</tissue>
    </source>
</reference>
<dbReference type="EMBL" id="HACG01043787">
    <property type="protein sequence ID" value="CEK90652.1"/>
    <property type="molecule type" value="Transcribed_RNA"/>
</dbReference>
<feature type="domain" description="CLIP1 zinc knuckle" evidence="8">
    <location>
        <begin position="186"/>
        <end position="203"/>
    </location>
</feature>
<dbReference type="Gene3D" id="1.10.287.1490">
    <property type="match status" value="1"/>
</dbReference>
<feature type="domain" description="CLIP1 zinc knuckle" evidence="8">
    <location>
        <begin position="225"/>
        <end position="241"/>
    </location>
</feature>
<evidence type="ECO:0000256" key="1">
    <source>
        <dbReference type="ARBA" id="ARBA00004245"/>
    </source>
</evidence>
<feature type="coiled-coil region" evidence="6">
    <location>
        <begin position="16"/>
        <end position="163"/>
    </location>
</feature>
<dbReference type="InterPro" id="IPR032108">
    <property type="entry name" value="CLIP1_ZNF"/>
</dbReference>
<organism evidence="10">
    <name type="scientific">Arion vulgaris</name>
    <dbReference type="NCBI Taxonomy" id="1028688"/>
    <lineage>
        <taxon>Eukaryota</taxon>
        <taxon>Metazoa</taxon>
        <taxon>Spiralia</taxon>
        <taxon>Lophotrochozoa</taxon>
        <taxon>Mollusca</taxon>
        <taxon>Gastropoda</taxon>
        <taxon>Heterobranchia</taxon>
        <taxon>Euthyneura</taxon>
        <taxon>Panpulmonata</taxon>
        <taxon>Eupulmonata</taxon>
        <taxon>Stylommatophora</taxon>
        <taxon>Helicina</taxon>
        <taxon>Arionoidea</taxon>
        <taxon>Arionidae</taxon>
        <taxon>Arion</taxon>
    </lineage>
</organism>
<evidence type="ECO:0000256" key="2">
    <source>
        <dbReference type="ARBA" id="ARBA00022490"/>
    </source>
</evidence>
<dbReference type="GO" id="GO:0005874">
    <property type="term" value="C:microtubule"/>
    <property type="evidence" value="ECO:0007669"/>
    <property type="project" value="UniProtKB-KW"/>
</dbReference>
<comment type="subcellular location">
    <subcellularLocation>
        <location evidence="1">Cytoplasm</location>
        <location evidence="1">Cytoskeleton</location>
    </subcellularLocation>
</comment>
<evidence type="ECO:0000313" key="9">
    <source>
        <dbReference type="EMBL" id="CEK90651.1"/>
    </source>
</evidence>
<feature type="non-terminal residue" evidence="10">
    <location>
        <position position="1"/>
    </location>
</feature>
<evidence type="ECO:0000313" key="10">
    <source>
        <dbReference type="EMBL" id="CEK90652.1"/>
    </source>
</evidence>
<feature type="compositionally biased region" description="Basic and acidic residues" evidence="7">
    <location>
        <begin position="214"/>
        <end position="223"/>
    </location>
</feature>
<keyword evidence="5" id="KW-0206">Cytoskeleton</keyword>
<evidence type="ECO:0000256" key="7">
    <source>
        <dbReference type="SAM" id="MobiDB-lite"/>
    </source>
</evidence>
<sequence length="247" mass="28210">ELQAQLQSKDLQTAELQAQLQQNKELFHEAELLRKERKDLIKEKEATENKSFIKEVETESQRASQLQSAVQTLQSSHDDLQRKKVSLENKVSQLEAELDKARKEAEEVIRNAAVDQSESSAYSQLKEEADLATRQVDFLNSVIVELQNKCQQLQQRLSAMEDSGIHTNGEANEALEKPTRPRAPPRLFCDICDVFDLHDTEDCPKQAMSNSPEPSRHHGDRKSTRPYCDICEAFGHQTDQCDDEQTF</sequence>
<gene>
    <name evidence="10" type="primary">ORF177858</name>
    <name evidence="9" type="synonym">ORF177853</name>
</gene>
<evidence type="ECO:0000256" key="3">
    <source>
        <dbReference type="ARBA" id="ARBA00022701"/>
    </source>
</evidence>
<keyword evidence="4 6" id="KW-0175">Coiled coil</keyword>
<dbReference type="AlphaFoldDB" id="A0A0B7BCN9"/>
<keyword evidence="2" id="KW-0963">Cytoplasm</keyword>
<name>A0A0B7BCN9_9EUPU</name>
<accession>A0A0B7BCN9</accession>
<evidence type="ECO:0000256" key="5">
    <source>
        <dbReference type="ARBA" id="ARBA00023212"/>
    </source>
</evidence>
<evidence type="ECO:0000259" key="8">
    <source>
        <dbReference type="Pfam" id="PF16641"/>
    </source>
</evidence>
<proteinExistence type="predicted"/>
<dbReference type="EMBL" id="HACG01043786">
    <property type="protein sequence ID" value="CEK90651.1"/>
    <property type="molecule type" value="Transcribed_RNA"/>
</dbReference>
<evidence type="ECO:0000256" key="6">
    <source>
        <dbReference type="SAM" id="Coils"/>
    </source>
</evidence>
<keyword evidence="3" id="KW-0493">Microtubule</keyword>